<dbReference type="InterPro" id="IPR036890">
    <property type="entry name" value="HATPase_C_sf"/>
</dbReference>
<dbReference type="InterPro" id="IPR050482">
    <property type="entry name" value="Sensor_HK_TwoCompSys"/>
</dbReference>
<dbReference type="RefSeq" id="WP_203886136.1">
    <property type="nucleotide sequence ID" value="NZ_BAABHH010000024.1"/>
</dbReference>
<evidence type="ECO:0000313" key="6">
    <source>
        <dbReference type="Proteomes" id="UP000630097"/>
    </source>
</evidence>
<dbReference type="GO" id="GO:0046983">
    <property type="term" value="F:protein dimerization activity"/>
    <property type="evidence" value="ECO:0007669"/>
    <property type="project" value="InterPro"/>
</dbReference>
<dbReference type="EMBL" id="BONV01000033">
    <property type="protein sequence ID" value="GIG82807.1"/>
    <property type="molecule type" value="Genomic_DNA"/>
</dbReference>
<dbReference type="SUPFAM" id="SSF55874">
    <property type="entry name" value="ATPase domain of HSP90 chaperone/DNA topoisomerase II/histidine kinase"/>
    <property type="match status" value="1"/>
</dbReference>
<dbReference type="PANTHER" id="PTHR24421">
    <property type="entry name" value="NITRATE/NITRITE SENSOR PROTEIN NARX-RELATED"/>
    <property type="match status" value="1"/>
</dbReference>
<keyword evidence="6" id="KW-1185">Reference proteome</keyword>
<feature type="domain" description="Signal transduction histidine kinase subgroup 3 dimerisation and phosphoacceptor" evidence="4">
    <location>
        <begin position="47"/>
        <end position="108"/>
    </location>
</feature>
<dbReference type="GO" id="GO:0016020">
    <property type="term" value="C:membrane"/>
    <property type="evidence" value="ECO:0007669"/>
    <property type="project" value="InterPro"/>
</dbReference>
<evidence type="ECO:0000256" key="2">
    <source>
        <dbReference type="ARBA" id="ARBA00022777"/>
    </source>
</evidence>
<organism evidence="5 6">
    <name type="scientific">Planotetraspora kaengkrachanensis</name>
    <dbReference type="NCBI Taxonomy" id="575193"/>
    <lineage>
        <taxon>Bacteria</taxon>
        <taxon>Bacillati</taxon>
        <taxon>Actinomycetota</taxon>
        <taxon>Actinomycetes</taxon>
        <taxon>Streptosporangiales</taxon>
        <taxon>Streptosporangiaceae</taxon>
        <taxon>Planotetraspora</taxon>
    </lineage>
</organism>
<dbReference type="Pfam" id="PF07730">
    <property type="entry name" value="HisKA_3"/>
    <property type="match status" value="1"/>
</dbReference>
<dbReference type="CDD" id="cd16917">
    <property type="entry name" value="HATPase_UhpB-NarQ-NarX-like"/>
    <property type="match status" value="1"/>
</dbReference>
<protein>
    <recommendedName>
        <fullName evidence="4">Signal transduction histidine kinase subgroup 3 dimerisation and phosphoacceptor domain-containing protein</fullName>
    </recommendedName>
</protein>
<keyword evidence="2" id="KW-0418">Kinase</keyword>
<sequence>MPSSAVLALAAVTICLVCAALAVLACRSRRSRRPDGEALRKAAAEAREQLGRDVHDLVGSRLWLASLQGELAYRLADENSPVRPALANVIESVRRAATDIRNVTRSYQEISLWSEIADARAVLTARGVDCTLQVADVALAPDAGAFFAVTVREAVTNVLRHSDARRCLIEMRPTGRSVTLTVANDGVEPMTRPRSGTGIDSLRVRAAALDGTVSTILDLDGWFRLVTELPTRSSR</sequence>
<evidence type="ECO:0000313" key="5">
    <source>
        <dbReference type="EMBL" id="GIG82807.1"/>
    </source>
</evidence>
<dbReference type="Proteomes" id="UP000630097">
    <property type="component" value="Unassembled WGS sequence"/>
</dbReference>
<evidence type="ECO:0000259" key="4">
    <source>
        <dbReference type="Pfam" id="PF07730"/>
    </source>
</evidence>
<evidence type="ECO:0000256" key="1">
    <source>
        <dbReference type="ARBA" id="ARBA00022679"/>
    </source>
</evidence>
<dbReference type="Gene3D" id="1.20.5.1930">
    <property type="match status" value="1"/>
</dbReference>
<dbReference type="GO" id="GO:0000155">
    <property type="term" value="F:phosphorelay sensor kinase activity"/>
    <property type="evidence" value="ECO:0007669"/>
    <property type="project" value="InterPro"/>
</dbReference>
<gene>
    <name evidence="5" type="ORF">Pka01_59340</name>
</gene>
<dbReference type="Gene3D" id="3.30.565.10">
    <property type="entry name" value="Histidine kinase-like ATPase, C-terminal domain"/>
    <property type="match status" value="1"/>
</dbReference>
<keyword evidence="1" id="KW-0808">Transferase</keyword>
<dbReference type="InterPro" id="IPR011712">
    <property type="entry name" value="Sig_transdc_His_kin_sub3_dim/P"/>
</dbReference>
<proteinExistence type="predicted"/>
<dbReference type="PANTHER" id="PTHR24421:SF63">
    <property type="entry name" value="SENSOR HISTIDINE KINASE DESK"/>
    <property type="match status" value="1"/>
</dbReference>
<accession>A0A8J3PXJ8</accession>
<comment type="caution">
    <text evidence="5">The sequence shown here is derived from an EMBL/GenBank/DDBJ whole genome shotgun (WGS) entry which is preliminary data.</text>
</comment>
<dbReference type="AlphaFoldDB" id="A0A8J3PXJ8"/>
<name>A0A8J3PXJ8_9ACTN</name>
<keyword evidence="3" id="KW-0902">Two-component regulatory system</keyword>
<reference evidence="5 6" key="1">
    <citation type="submission" date="2021-01" db="EMBL/GenBank/DDBJ databases">
        <title>Whole genome shotgun sequence of Planotetraspora kaengkrachanensis NBRC 104272.</title>
        <authorList>
            <person name="Komaki H."/>
            <person name="Tamura T."/>
        </authorList>
    </citation>
    <scope>NUCLEOTIDE SEQUENCE [LARGE SCALE GENOMIC DNA]</scope>
    <source>
        <strain evidence="5 6">NBRC 104272</strain>
    </source>
</reference>
<evidence type="ECO:0000256" key="3">
    <source>
        <dbReference type="ARBA" id="ARBA00023012"/>
    </source>
</evidence>